<dbReference type="PANTHER" id="PTHR43737:SF1">
    <property type="entry name" value="DUF1501 DOMAIN-CONTAINING PROTEIN"/>
    <property type="match status" value="1"/>
</dbReference>
<dbReference type="EMBL" id="CP036279">
    <property type="protein sequence ID" value="QDU60953.1"/>
    <property type="molecule type" value="Genomic_DNA"/>
</dbReference>
<name>A0A518B1U2_9BACT</name>
<protein>
    <recommendedName>
        <fullName evidence="4">DUF1501 domain-containing protein</fullName>
    </recommendedName>
</protein>
<organism evidence="2 3">
    <name type="scientific">Kolteria novifilia</name>
    <dbReference type="NCBI Taxonomy" id="2527975"/>
    <lineage>
        <taxon>Bacteria</taxon>
        <taxon>Pseudomonadati</taxon>
        <taxon>Planctomycetota</taxon>
        <taxon>Planctomycetia</taxon>
        <taxon>Kolteriales</taxon>
        <taxon>Kolteriaceae</taxon>
        <taxon>Kolteria</taxon>
    </lineage>
</organism>
<dbReference type="InterPro" id="IPR010869">
    <property type="entry name" value="DUF1501"/>
</dbReference>
<dbReference type="PROSITE" id="PS51318">
    <property type="entry name" value="TAT"/>
    <property type="match status" value="1"/>
</dbReference>
<reference evidence="2 3" key="1">
    <citation type="submission" date="2019-02" db="EMBL/GenBank/DDBJ databases">
        <title>Deep-cultivation of Planctomycetes and their phenomic and genomic characterization uncovers novel biology.</title>
        <authorList>
            <person name="Wiegand S."/>
            <person name="Jogler M."/>
            <person name="Boedeker C."/>
            <person name="Pinto D."/>
            <person name="Vollmers J."/>
            <person name="Rivas-Marin E."/>
            <person name="Kohn T."/>
            <person name="Peeters S.H."/>
            <person name="Heuer A."/>
            <person name="Rast P."/>
            <person name="Oberbeckmann S."/>
            <person name="Bunk B."/>
            <person name="Jeske O."/>
            <person name="Meyerdierks A."/>
            <person name="Storesund J.E."/>
            <person name="Kallscheuer N."/>
            <person name="Luecker S."/>
            <person name="Lage O.M."/>
            <person name="Pohl T."/>
            <person name="Merkel B.J."/>
            <person name="Hornburger P."/>
            <person name="Mueller R.-W."/>
            <person name="Bruemmer F."/>
            <person name="Labrenz M."/>
            <person name="Spormann A.M."/>
            <person name="Op den Camp H."/>
            <person name="Overmann J."/>
            <person name="Amann R."/>
            <person name="Jetten M.S.M."/>
            <person name="Mascher T."/>
            <person name="Medema M.H."/>
            <person name="Devos D.P."/>
            <person name="Kaster A.-K."/>
            <person name="Ovreas L."/>
            <person name="Rohde M."/>
            <person name="Galperin M.Y."/>
            <person name="Jogler C."/>
        </authorList>
    </citation>
    <scope>NUCLEOTIDE SEQUENCE [LARGE SCALE GENOMIC DNA]</scope>
    <source>
        <strain evidence="2 3">Pan216</strain>
    </source>
</reference>
<dbReference type="RefSeq" id="WP_419193424.1">
    <property type="nucleotide sequence ID" value="NZ_CP036279.1"/>
</dbReference>
<dbReference type="Pfam" id="PF07394">
    <property type="entry name" value="DUF1501"/>
    <property type="match status" value="2"/>
</dbReference>
<sequence length="383" mass="40548">MSPISNDPSRGKTGKFDAGRPKTGQAEVGRPKTGRRDFLKAGTVAGLSFGLAGATSPSVPPTPRAKAVIQLSLVGGPSQLETWDPKPHARSEVRGPFAAIQTRIPGVLFSELFPRMAVAADQFAVLRTLSHDEAPRHDTGHQLLQTGTIAREGTTLPHFGELATRTHAGTAPMTPWVVLAGSTSPSCDSLSRTDAATRLAPSTPTSVDGSRYGATAFGKACASAPGLIERGARVVTIDMFPGIFQQISWDVHANGRRFPTTFDHYRDQVSPAFDWAFTALLEDLTARGMIDDVLVVAMGECGRTPRLNNQGGRDHWTGAWSILMAGGGVRGGQVLGTTDDSASYPIDRPVHPTEVNATIRSFLGISSSDESPSAARPLGELFA</sequence>
<proteinExistence type="predicted"/>
<dbReference type="KEGG" id="knv:Pan216_18060"/>
<dbReference type="InterPro" id="IPR019546">
    <property type="entry name" value="TAT_signal_bac_arc"/>
</dbReference>
<feature type="region of interest" description="Disordered" evidence="1">
    <location>
        <begin position="1"/>
        <end position="37"/>
    </location>
</feature>
<dbReference type="AlphaFoldDB" id="A0A518B1U2"/>
<dbReference type="InterPro" id="IPR017850">
    <property type="entry name" value="Alkaline_phosphatase_core_sf"/>
</dbReference>
<dbReference type="InterPro" id="IPR006311">
    <property type="entry name" value="TAT_signal"/>
</dbReference>
<evidence type="ECO:0008006" key="4">
    <source>
        <dbReference type="Google" id="ProtNLM"/>
    </source>
</evidence>
<gene>
    <name evidence="2" type="ORF">Pan216_18060</name>
</gene>
<dbReference type="SUPFAM" id="SSF53649">
    <property type="entry name" value="Alkaline phosphatase-like"/>
    <property type="match status" value="1"/>
</dbReference>
<dbReference type="NCBIfam" id="TIGR01409">
    <property type="entry name" value="TAT_signal_seq"/>
    <property type="match status" value="1"/>
</dbReference>
<evidence type="ECO:0000313" key="2">
    <source>
        <dbReference type="EMBL" id="QDU60953.1"/>
    </source>
</evidence>
<evidence type="ECO:0000313" key="3">
    <source>
        <dbReference type="Proteomes" id="UP000317093"/>
    </source>
</evidence>
<dbReference type="Proteomes" id="UP000317093">
    <property type="component" value="Chromosome"/>
</dbReference>
<evidence type="ECO:0000256" key="1">
    <source>
        <dbReference type="SAM" id="MobiDB-lite"/>
    </source>
</evidence>
<accession>A0A518B1U2</accession>
<dbReference type="PANTHER" id="PTHR43737">
    <property type="entry name" value="BLL7424 PROTEIN"/>
    <property type="match status" value="1"/>
</dbReference>
<keyword evidence="3" id="KW-1185">Reference proteome</keyword>